<sequence length="260" mass="26981">MTQRLAGKVALITGTARCQGRAAALLFASEGATVVGCDLDEADSLATAELVEQSGGSFESTAPLNLTDERAVGQWVDGAAARFGGIDILYASAAATRFAPLEAVTVEDWHFVLRHELDVALLPIQHAWKHLKKSSAPAVVLVGSTAGLTGSMTNHRVAHSVTKGGIIALTKQLAAEGAPHGIRVNCVSPGMIRTPATTADLLASDHPMRTIARHIPLGQIGDANEVVKCSLFLASDDASYVTGANLVVDGGWSAVLPGSW</sequence>
<evidence type="ECO:0000313" key="4">
    <source>
        <dbReference type="Proteomes" id="UP000655868"/>
    </source>
</evidence>
<dbReference type="Gene3D" id="3.40.50.720">
    <property type="entry name" value="NAD(P)-binding Rossmann-like Domain"/>
    <property type="match status" value="1"/>
</dbReference>
<keyword evidence="4" id="KW-1185">Reference proteome</keyword>
<dbReference type="PRINTS" id="PR00081">
    <property type="entry name" value="GDHRDH"/>
</dbReference>
<protein>
    <submittedName>
        <fullName evidence="3">SDR family oxidoreductase</fullName>
    </submittedName>
</protein>
<reference evidence="3" key="1">
    <citation type="submission" date="2020-12" db="EMBL/GenBank/DDBJ databases">
        <title>Antrihabitans popcorni sp. nov. and Antrihabitans auranticaus sp. nov., isolated from a larva cave.</title>
        <authorList>
            <person name="Lee S.D."/>
            <person name="Kim I.S."/>
        </authorList>
    </citation>
    <scope>NUCLEOTIDE SEQUENCE</scope>
    <source>
        <strain evidence="3">YC3-6</strain>
    </source>
</reference>
<dbReference type="SUPFAM" id="SSF51735">
    <property type="entry name" value="NAD(P)-binding Rossmann-fold domains"/>
    <property type="match status" value="1"/>
</dbReference>
<dbReference type="GO" id="GO:0016491">
    <property type="term" value="F:oxidoreductase activity"/>
    <property type="evidence" value="ECO:0007669"/>
    <property type="project" value="UniProtKB-KW"/>
</dbReference>
<dbReference type="FunFam" id="3.40.50.720:FF:000084">
    <property type="entry name" value="Short-chain dehydrogenase reductase"/>
    <property type="match status" value="1"/>
</dbReference>
<dbReference type="PANTHER" id="PTHR24321">
    <property type="entry name" value="DEHYDROGENASES, SHORT CHAIN"/>
    <property type="match status" value="1"/>
</dbReference>
<name>A0A934NW11_9NOCA</name>
<comment type="similarity">
    <text evidence="1">Belongs to the short-chain dehydrogenases/reductases (SDR) family.</text>
</comment>
<evidence type="ECO:0000313" key="3">
    <source>
        <dbReference type="EMBL" id="MBJ8342441.1"/>
    </source>
</evidence>
<dbReference type="InterPro" id="IPR036291">
    <property type="entry name" value="NAD(P)-bd_dom_sf"/>
</dbReference>
<dbReference type="Proteomes" id="UP000655868">
    <property type="component" value="Unassembled WGS sequence"/>
</dbReference>
<accession>A0A934NW11</accession>
<proteinExistence type="inferred from homology"/>
<keyword evidence="2" id="KW-0560">Oxidoreductase</keyword>
<dbReference type="Pfam" id="PF13561">
    <property type="entry name" value="adh_short_C2"/>
    <property type="match status" value="1"/>
</dbReference>
<dbReference type="RefSeq" id="WP_199707915.1">
    <property type="nucleotide sequence ID" value="NZ_JAEMNV010000011.1"/>
</dbReference>
<organism evidence="3 4">
    <name type="scientific">Antrihabitans stalagmiti</name>
    <dbReference type="NCBI Taxonomy" id="2799499"/>
    <lineage>
        <taxon>Bacteria</taxon>
        <taxon>Bacillati</taxon>
        <taxon>Actinomycetota</taxon>
        <taxon>Actinomycetes</taxon>
        <taxon>Mycobacteriales</taxon>
        <taxon>Nocardiaceae</taxon>
        <taxon>Antrihabitans</taxon>
    </lineage>
</organism>
<evidence type="ECO:0000256" key="1">
    <source>
        <dbReference type="ARBA" id="ARBA00006484"/>
    </source>
</evidence>
<dbReference type="EMBL" id="JAEMNV010000011">
    <property type="protein sequence ID" value="MBJ8342441.1"/>
    <property type="molecule type" value="Genomic_DNA"/>
</dbReference>
<dbReference type="AlphaFoldDB" id="A0A934NW11"/>
<dbReference type="InterPro" id="IPR002347">
    <property type="entry name" value="SDR_fam"/>
</dbReference>
<evidence type="ECO:0000256" key="2">
    <source>
        <dbReference type="ARBA" id="ARBA00023002"/>
    </source>
</evidence>
<comment type="caution">
    <text evidence="3">The sequence shown here is derived from an EMBL/GenBank/DDBJ whole genome shotgun (WGS) entry which is preliminary data.</text>
</comment>
<gene>
    <name evidence="3" type="ORF">JGU71_26480</name>
</gene>
<dbReference type="PANTHER" id="PTHR24321:SF8">
    <property type="entry name" value="ESTRADIOL 17-BETA-DEHYDROGENASE 8-RELATED"/>
    <property type="match status" value="1"/>
</dbReference>